<dbReference type="GO" id="GO:0009615">
    <property type="term" value="P:response to virus"/>
    <property type="evidence" value="ECO:0007669"/>
    <property type="project" value="TreeGrafter"/>
</dbReference>
<name>A0A5N4CLW5_CAMDR</name>
<protein>
    <submittedName>
        <fullName evidence="1">Uncharacterized protein</fullName>
    </submittedName>
</protein>
<evidence type="ECO:0000313" key="2">
    <source>
        <dbReference type="Proteomes" id="UP000299084"/>
    </source>
</evidence>
<dbReference type="AlphaFoldDB" id="A0A5N4CLW5"/>
<organism evidence="1 2">
    <name type="scientific">Camelus dromedarius</name>
    <name type="common">Dromedary</name>
    <name type="synonym">Arabian camel</name>
    <dbReference type="NCBI Taxonomy" id="9838"/>
    <lineage>
        <taxon>Eukaryota</taxon>
        <taxon>Metazoa</taxon>
        <taxon>Chordata</taxon>
        <taxon>Craniata</taxon>
        <taxon>Vertebrata</taxon>
        <taxon>Euteleostomi</taxon>
        <taxon>Mammalia</taxon>
        <taxon>Eutheria</taxon>
        <taxon>Laurasiatheria</taxon>
        <taxon>Artiodactyla</taxon>
        <taxon>Tylopoda</taxon>
        <taxon>Camelidae</taxon>
        <taxon>Camelus</taxon>
    </lineage>
</organism>
<accession>A0A5N4CLW5</accession>
<dbReference type="EMBL" id="JWIN03000022">
    <property type="protein sequence ID" value="KAB1259923.1"/>
    <property type="molecule type" value="Genomic_DNA"/>
</dbReference>
<comment type="caution">
    <text evidence="1">The sequence shown here is derived from an EMBL/GenBank/DDBJ whole genome shotgun (WGS) entry which is preliminary data.</text>
</comment>
<evidence type="ECO:0000313" key="1">
    <source>
        <dbReference type="EMBL" id="KAB1259923.1"/>
    </source>
</evidence>
<proteinExistence type="predicted"/>
<gene>
    <name evidence="1" type="ORF">Cadr_000025884</name>
</gene>
<dbReference type="InterPro" id="IPR053270">
    <property type="entry name" value="Fv1_restriction_factor"/>
</dbReference>
<dbReference type="Proteomes" id="UP000299084">
    <property type="component" value="Unassembled WGS sequence"/>
</dbReference>
<sequence length="152" mass="17141">MVTWILRVYAGGRGGGAALSLNSGELALLGDLTGDAVFNCRCQALRGGCRTLLAWLLLSRCQRWESFLHFEATGLPFPSWTTMEEGIQLVWGLGLLAWIYREPPLPGEPERPAPEDMPFMQGLPRRLLTAAPYELRLCWSACWSRACRCWRR</sequence>
<reference evidence="1 2" key="1">
    <citation type="journal article" date="2019" name="Mol. Ecol. Resour.">
        <title>Improving Illumina assemblies with Hi-C and long reads: an example with the North African dromedary.</title>
        <authorList>
            <person name="Elbers J.P."/>
            <person name="Rogers M.F."/>
            <person name="Perelman P.L."/>
            <person name="Proskuryakova A.A."/>
            <person name="Serdyukova N.A."/>
            <person name="Johnson W.E."/>
            <person name="Horin P."/>
            <person name="Corander J."/>
            <person name="Murphy D."/>
            <person name="Burger P.A."/>
        </authorList>
    </citation>
    <scope>NUCLEOTIDE SEQUENCE [LARGE SCALE GENOMIC DNA]</scope>
    <source>
        <strain evidence="1">Drom800</strain>
        <tissue evidence="1">Blood</tissue>
    </source>
</reference>
<dbReference type="STRING" id="9838.ENSCDRP00005020606"/>
<keyword evidence="2" id="KW-1185">Reference proteome</keyword>
<dbReference type="PANTHER" id="PTHR48195">
    <property type="entry name" value="FRIEND VIRUS SUSCEPTIBILITY PROTEIN 1"/>
    <property type="match status" value="1"/>
</dbReference>
<dbReference type="PANTHER" id="PTHR48195:SF1">
    <property type="entry name" value="RIKEN CDNA 2410002F23 GENE"/>
    <property type="match status" value="1"/>
</dbReference>
<dbReference type="GO" id="GO:0005794">
    <property type="term" value="C:Golgi apparatus"/>
    <property type="evidence" value="ECO:0007669"/>
    <property type="project" value="TreeGrafter"/>
</dbReference>